<dbReference type="AlphaFoldDB" id="A0A137P0V6"/>
<sequence length="196" mass="22402">MYVFKNLKFPTNLKAEDKGPKTTLDSFCRLPSTLNGKFYNGQRGVVIRIDGGSMIVDFEGRIVKVVRITRSFQHKKQVSQQKVVLKFSGNNRIALEKLGQEADSETISRTQFPLIPATHMTVHKSQGLTLPSLVVDVTNIKCMRMLYESVSRLNCEDSRLFESSPQKRYPIRIKIVVLIDFKKASLEYFALHFSEI</sequence>
<evidence type="ECO:0000313" key="1">
    <source>
        <dbReference type="EMBL" id="KXN68703.1"/>
    </source>
</evidence>
<dbReference type="OrthoDB" id="432234at2759"/>
<evidence type="ECO:0008006" key="3">
    <source>
        <dbReference type="Google" id="ProtNLM"/>
    </source>
</evidence>
<proteinExistence type="predicted"/>
<organism evidence="1 2">
    <name type="scientific">Conidiobolus coronatus (strain ATCC 28846 / CBS 209.66 / NRRL 28638)</name>
    <name type="common">Delacroixia coronata</name>
    <dbReference type="NCBI Taxonomy" id="796925"/>
    <lineage>
        <taxon>Eukaryota</taxon>
        <taxon>Fungi</taxon>
        <taxon>Fungi incertae sedis</taxon>
        <taxon>Zoopagomycota</taxon>
        <taxon>Entomophthoromycotina</taxon>
        <taxon>Entomophthoromycetes</taxon>
        <taxon>Entomophthorales</taxon>
        <taxon>Ancylistaceae</taxon>
        <taxon>Conidiobolus</taxon>
    </lineage>
</organism>
<name>A0A137P0V6_CONC2</name>
<dbReference type="SUPFAM" id="SSF52540">
    <property type="entry name" value="P-loop containing nucleoside triphosphate hydrolases"/>
    <property type="match status" value="1"/>
</dbReference>
<keyword evidence="2" id="KW-1185">Reference proteome</keyword>
<accession>A0A137P0V6</accession>
<dbReference type="Proteomes" id="UP000070444">
    <property type="component" value="Unassembled WGS sequence"/>
</dbReference>
<dbReference type="EMBL" id="KQ964565">
    <property type="protein sequence ID" value="KXN68703.1"/>
    <property type="molecule type" value="Genomic_DNA"/>
</dbReference>
<dbReference type="PANTHER" id="PTHR23274:SF51">
    <property type="entry name" value="OS03G0423850 PROTEIN"/>
    <property type="match status" value="1"/>
</dbReference>
<reference evidence="1 2" key="1">
    <citation type="journal article" date="2015" name="Genome Biol. Evol.">
        <title>Phylogenomic analyses indicate that early fungi evolved digesting cell walls of algal ancestors of land plants.</title>
        <authorList>
            <person name="Chang Y."/>
            <person name="Wang S."/>
            <person name="Sekimoto S."/>
            <person name="Aerts A.L."/>
            <person name="Choi C."/>
            <person name="Clum A."/>
            <person name="LaButti K.M."/>
            <person name="Lindquist E.A."/>
            <person name="Yee Ngan C."/>
            <person name="Ohm R.A."/>
            <person name="Salamov A.A."/>
            <person name="Grigoriev I.V."/>
            <person name="Spatafora J.W."/>
            <person name="Berbee M.L."/>
        </authorList>
    </citation>
    <scope>NUCLEOTIDE SEQUENCE [LARGE SCALE GENOMIC DNA]</scope>
    <source>
        <strain evidence="1 2">NRRL 28638</strain>
    </source>
</reference>
<dbReference type="GO" id="GO:0005657">
    <property type="term" value="C:replication fork"/>
    <property type="evidence" value="ECO:0007669"/>
    <property type="project" value="TreeGrafter"/>
</dbReference>
<evidence type="ECO:0000313" key="2">
    <source>
        <dbReference type="Proteomes" id="UP000070444"/>
    </source>
</evidence>
<dbReference type="InterPro" id="IPR027417">
    <property type="entry name" value="P-loop_NTPase"/>
</dbReference>
<protein>
    <recommendedName>
        <fullName evidence="3">DNA helicase</fullName>
    </recommendedName>
</protein>
<dbReference type="PANTHER" id="PTHR23274">
    <property type="entry name" value="DNA HELICASE-RELATED"/>
    <property type="match status" value="1"/>
</dbReference>
<gene>
    <name evidence="1" type="ORF">CONCODRAFT_9035</name>
</gene>
<dbReference type="GO" id="GO:0006260">
    <property type="term" value="P:DNA replication"/>
    <property type="evidence" value="ECO:0007669"/>
    <property type="project" value="TreeGrafter"/>
</dbReference>